<dbReference type="InterPro" id="IPR011541">
    <property type="entry name" value="Ni/Co_transpt_high_affinity"/>
</dbReference>
<feature type="transmembrane region" description="Helical" evidence="8">
    <location>
        <begin position="259"/>
        <end position="285"/>
    </location>
</feature>
<gene>
    <name evidence="9" type="ORF">C3430_23600</name>
</gene>
<organism evidence="9 10">
    <name type="scientific">Citrobacter amalonaticus</name>
    <dbReference type="NCBI Taxonomy" id="35703"/>
    <lineage>
        <taxon>Bacteria</taxon>
        <taxon>Pseudomonadati</taxon>
        <taxon>Pseudomonadota</taxon>
        <taxon>Gammaproteobacteria</taxon>
        <taxon>Enterobacterales</taxon>
        <taxon>Enterobacteriaceae</taxon>
        <taxon>Citrobacter</taxon>
    </lineage>
</organism>
<feature type="transmembrane region" description="Helical" evidence="8">
    <location>
        <begin position="12"/>
        <end position="32"/>
    </location>
</feature>
<comment type="caution">
    <text evidence="9">The sequence shown here is derived from an EMBL/GenBank/DDBJ whole genome shotgun (WGS) entry which is preliminary data.</text>
</comment>
<dbReference type="EMBL" id="PQLX01000012">
    <property type="protein sequence ID" value="POU61318.1"/>
    <property type="molecule type" value="Genomic_DNA"/>
</dbReference>
<dbReference type="AlphaFoldDB" id="A0A2S4RRF4"/>
<name>A0A2S4RRF4_CITAM</name>
<keyword evidence="5 8" id="KW-0812">Transmembrane</keyword>
<evidence type="ECO:0000313" key="10">
    <source>
        <dbReference type="Proteomes" id="UP000237003"/>
    </source>
</evidence>
<keyword evidence="3 8" id="KW-0813">Transport</keyword>
<dbReference type="PANTHER" id="PTHR31611">
    <property type="entry name" value="HIGH-AFFINITY NICKEL TRANSPORT PROTEIN NIC1"/>
    <property type="match status" value="1"/>
</dbReference>
<dbReference type="NCBIfam" id="TIGR00802">
    <property type="entry name" value="nico"/>
    <property type="match status" value="1"/>
</dbReference>
<comment type="subcellular location">
    <subcellularLocation>
        <location evidence="8">Cell membrane</location>
        <topology evidence="8">Multi-pass membrane protein</topology>
    </subcellularLocation>
    <subcellularLocation>
        <location evidence="1">Endomembrane system</location>
        <topology evidence="1">Multi-pass membrane protein</topology>
    </subcellularLocation>
</comment>
<keyword evidence="6 8" id="KW-1133">Transmembrane helix</keyword>
<evidence type="ECO:0000256" key="1">
    <source>
        <dbReference type="ARBA" id="ARBA00004127"/>
    </source>
</evidence>
<keyword evidence="4" id="KW-0533">Nickel</keyword>
<comment type="similarity">
    <text evidence="2 8">Belongs to the NiCoT transporter (TC 2.A.52) family.</text>
</comment>
<dbReference type="GO" id="GO:0012505">
    <property type="term" value="C:endomembrane system"/>
    <property type="evidence" value="ECO:0007669"/>
    <property type="project" value="UniProtKB-SubCell"/>
</dbReference>
<proteinExistence type="inferred from homology"/>
<dbReference type="Pfam" id="PF03824">
    <property type="entry name" value="NicO"/>
    <property type="match status" value="1"/>
</dbReference>
<dbReference type="InterPro" id="IPR004688">
    <property type="entry name" value="Ni/Co_transpt"/>
</dbReference>
<feature type="transmembrane region" description="Helical" evidence="8">
    <location>
        <begin position="187"/>
        <end position="213"/>
    </location>
</feature>
<protein>
    <recommendedName>
        <fullName evidence="8">Nickel/cobalt efflux system</fullName>
    </recommendedName>
</protein>
<feature type="transmembrane region" description="Helical" evidence="8">
    <location>
        <begin position="219"/>
        <end position="239"/>
    </location>
</feature>
<accession>A0A2S4RRF4</accession>
<dbReference type="RefSeq" id="WP_103776809.1">
    <property type="nucleotide sequence ID" value="NZ_PQLX01000012.1"/>
</dbReference>
<sequence>MNITKFFTPTQTLLLCLIIINLLSWCWAFIAFKDNTFLMGMAILAYSFGLRHAVDADHIVAIDNVTRKLMQQGQRPIAVGTFFSLGHSTIVVLASVVIAITAMTYSASLEKFRETGGLIGTTVSTLFLLVFAFLNYTIFLSIYKKFRTIHIKGSFSQREVQENVNQGILSRLFRRLFTLINKSQQMYWVGLLFGLGFDTATEIGVLSISAITATNGMNVWSTLVFPVLFASAMVLVDTLDNYLMTGVYGWAFSKPLKKLYYNMTITGISAFIAIFIGSVQALGLLGEKMNLSGWLWNGIANLSDNLADMGFWIIGVFIVCWLCSVGYYWFMGYDKLPSTDS</sequence>
<reference evidence="9 10" key="1">
    <citation type="submission" date="2018-01" db="EMBL/GenBank/DDBJ databases">
        <title>Complete genome sequences of 14 Citrobacter spp. isolated from plant in Canada.</title>
        <authorList>
            <person name="Bhandare S.G."/>
            <person name="Colavecchio A."/>
            <person name="Jeukens J."/>
            <person name="Emond-Rheault J.-G."/>
            <person name="Freschi L."/>
            <person name="Hamel J."/>
            <person name="Kukavica-Ibrulj I."/>
            <person name="Levesque R."/>
            <person name="Goodridge L."/>
        </authorList>
    </citation>
    <scope>NUCLEOTIDE SEQUENCE [LARGE SCALE GENOMIC DNA]</scope>
    <source>
        <strain evidence="9 10">S1285</strain>
    </source>
</reference>
<dbReference type="OrthoDB" id="9776706at2"/>
<feature type="transmembrane region" description="Helical" evidence="8">
    <location>
        <begin position="77"/>
        <end position="105"/>
    </location>
</feature>
<feature type="transmembrane region" description="Helical" evidence="8">
    <location>
        <begin position="117"/>
        <end position="143"/>
    </location>
</feature>
<dbReference type="Proteomes" id="UP000237003">
    <property type="component" value="Unassembled WGS sequence"/>
</dbReference>
<dbReference type="PANTHER" id="PTHR31611:SF0">
    <property type="entry name" value="HIGH-AFFINITY NICKEL TRANSPORT PROTEIN NIC1"/>
    <property type="match status" value="1"/>
</dbReference>
<evidence type="ECO:0000256" key="8">
    <source>
        <dbReference type="RuleBase" id="RU362101"/>
    </source>
</evidence>
<evidence type="ECO:0000256" key="6">
    <source>
        <dbReference type="ARBA" id="ARBA00022989"/>
    </source>
</evidence>
<evidence type="ECO:0000256" key="2">
    <source>
        <dbReference type="ARBA" id="ARBA00010892"/>
    </source>
</evidence>
<keyword evidence="7 8" id="KW-0472">Membrane</keyword>
<evidence type="ECO:0000256" key="3">
    <source>
        <dbReference type="ARBA" id="ARBA00022448"/>
    </source>
</evidence>
<dbReference type="GO" id="GO:0015099">
    <property type="term" value="F:nickel cation transmembrane transporter activity"/>
    <property type="evidence" value="ECO:0007669"/>
    <property type="project" value="UniProtKB-UniRule"/>
</dbReference>
<feature type="transmembrane region" description="Helical" evidence="8">
    <location>
        <begin position="309"/>
        <end position="330"/>
    </location>
</feature>
<evidence type="ECO:0000313" key="9">
    <source>
        <dbReference type="EMBL" id="POU61318.1"/>
    </source>
</evidence>
<evidence type="ECO:0000256" key="7">
    <source>
        <dbReference type="ARBA" id="ARBA00023136"/>
    </source>
</evidence>
<dbReference type="GO" id="GO:0005886">
    <property type="term" value="C:plasma membrane"/>
    <property type="evidence" value="ECO:0007669"/>
    <property type="project" value="UniProtKB-SubCell"/>
</dbReference>
<evidence type="ECO:0000256" key="4">
    <source>
        <dbReference type="ARBA" id="ARBA00022596"/>
    </source>
</evidence>
<evidence type="ECO:0000256" key="5">
    <source>
        <dbReference type="ARBA" id="ARBA00022692"/>
    </source>
</evidence>